<dbReference type="HOGENOM" id="CLU_2788977_0_0_9"/>
<gene>
    <name evidence="2" type="ORF">P799_13180</name>
</gene>
<comment type="caution">
    <text evidence="2">The sequence shown here is derived from an EMBL/GenBank/DDBJ whole genome shotgun (WGS) entry which is preliminary data.</text>
</comment>
<feature type="transmembrane region" description="Helical" evidence="1">
    <location>
        <begin position="12"/>
        <end position="31"/>
    </location>
</feature>
<accession>W7SAL8</accession>
<keyword evidence="1" id="KW-0472">Membrane</keyword>
<keyword evidence="1" id="KW-0812">Transmembrane</keyword>
<keyword evidence="1" id="KW-1133">Transmembrane helix</keyword>
<reference evidence="2 3" key="1">
    <citation type="journal article" date="2015" name="Stand. Genomic Sci.">
        <title>Genome sequence and description of the mosquitocidal and heavy metal tolerant strain Lysinibacillus sphaericus CBAM5.</title>
        <authorList>
            <person name="Pena-Montenegro T.D."/>
            <person name="Lozano L."/>
            <person name="Dussan J."/>
        </authorList>
    </citation>
    <scope>NUCLEOTIDE SEQUENCE [LARGE SCALE GENOMIC DNA]</scope>
    <source>
        <strain evidence="2">CBAM5</strain>
    </source>
</reference>
<protein>
    <submittedName>
        <fullName evidence="2">Uncharacterized protein</fullName>
    </submittedName>
</protein>
<name>W7SAL8_LYSSH</name>
<dbReference type="AlphaFoldDB" id="W7SAL8"/>
<evidence type="ECO:0000313" key="2">
    <source>
        <dbReference type="EMBL" id="EWH33493.1"/>
    </source>
</evidence>
<dbReference type="EMBL" id="AYKQ01000009">
    <property type="protein sequence ID" value="EWH33493.1"/>
    <property type="molecule type" value="Genomic_DNA"/>
</dbReference>
<sequence length="68" mass="8336">MKNYWNDAKTKLVQFILIKIIMHGYQWMQMLERCMKLLLKMKSKFIKNSRNHLKLIKNMLLHNKSTLN</sequence>
<evidence type="ECO:0000256" key="1">
    <source>
        <dbReference type="SAM" id="Phobius"/>
    </source>
</evidence>
<dbReference type="Proteomes" id="UP000023555">
    <property type="component" value="Unassembled WGS sequence"/>
</dbReference>
<organism evidence="2 3">
    <name type="scientific">Lysinibacillus sphaericus CBAM5</name>
    <dbReference type="NCBI Taxonomy" id="1400869"/>
    <lineage>
        <taxon>Bacteria</taxon>
        <taxon>Bacillati</taxon>
        <taxon>Bacillota</taxon>
        <taxon>Bacilli</taxon>
        <taxon>Bacillales</taxon>
        <taxon>Bacillaceae</taxon>
        <taxon>Lysinibacillus</taxon>
    </lineage>
</organism>
<proteinExistence type="predicted"/>
<evidence type="ECO:0000313" key="3">
    <source>
        <dbReference type="Proteomes" id="UP000023555"/>
    </source>
</evidence>